<dbReference type="EMBL" id="KY978631">
    <property type="protein sequence ID" value="ASS84969.1"/>
    <property type="molecule type" value="Genomic_DNA"/>
</dbReference>
<proteinExistence type="predicted"/>
<evidence type="ECO:0000313" key="1">
    <source>
        <dbReference type="EMBL" id="ASS84969.1"/>
    </source>
</evidence>
<accession>A0A223DQI8</accession>
<dbReference type="RefSeq" id="WP_172690117.1">
    <property type="nucleotide sequence ID" value="NZ_KY978631.1"/>
</dbReference>
<protein>
    <submittedName>
        <fullName evidence="1">Uncharacterized protein</fullName>
    </submittedName>
</protein>
<sequence length="152" mass="17068">MVRFERSAMGDFIWVYENGAMAGNIERHGNLFLAYLGEKVETAKKIAECFSLEQAKVQMLLALASKARKARNALGFVPRERERSSDDLPLCSCGSAAILQGRYSTEKGLLVWRYDVECASRCGKKVRLLGDIFTYADAINAWFRNVNSMPCN</sequence>
<geneLocation type="plasmid" evidence="1">
    <name>p447-IMP</name>
</geneLocation>
<reference evidence="1" key="1">
    <citation type="submission" date="2019-05" db="EMBL/GenBank/DDBJ databases">
        <title>Complete sequence of plasmid p447-IMP harbouring the metallo-beta-lactamase gene blaIMP-8.</title>
        <authorList>
            <person name="Zhan Z."/>
            <person name="Feng J."/>
            <person name="Jiang X."/>
            <person name="Liang Q."/>
            <person name="Liang L."/>
            <person name="Yuan M."/>
            <person name="Fang H."/>
            <person name="Li P."/>
            <person name="Zhou D."/>
        </authorList>
    </citation>
    <scope>NUCLEOTIDE SEQUENCE</scope>
    <source>
        <strain evidence="1">447</strain>
        <plasmid evidence="1">p447-IMP</plasmid>
    </source>
</reference>
<organism evidence="1">
    <name type="scientific">Klebsiella pneumoniae</name>
    <dbReference type="NCBI Taxonomy" id="573"/>
    <lineage>
        <taxon>Bacteria</taxon>
        <taxon>Pseudomonadati</taxon>
        <taxon>Pseudomonadota</taxon>
        <taxon>Gammaproteobacteria</taxon>
        <taxon>Enterobacterales</taxon>
        <taxon>Enterobacteriaceae</taxon>
        <taxon>Klebsiella/Raoultella group</taxon>
        <taxon>Klebsiella</taxon>
        <taxon>Klebsiella pneumoniae complex</taxon>
    </lineage>
</organism>
<dbReference type="AlphaFoldDB" id="A0A223DQI8"/>
<keyword evidence="1" id="KW-0614">Plasmid</keyword>
<name>A0A223DQI8_KLEPN</name>